<evidence type="ECO:0008006" key="3">
    <source>
        <dbReference type="Google" id="ProtNLM"/>
    </source>
</evidence>
<accession>A0A1M6AGN0</accession>
<dbReference type="OrthoDB" id="572168at2"/>
<evidence type="ECO:0000313" key="1">
    <source>
        <dbReference type="EMBL" id="SHI35670.1"/>
    </source>
</evidence>
<protein>
    <recommendedName>
        <fullName evidence="3">Roadblock/LAMTOR2 domain-containing protein</fullName>
    </recommendedName>
</protein>
<dbReference type="STRING" id="415425.SAMN05444363_0207"/>
<keyword evidence="2" id="KW-1185">Reference proteome</keyword>
<evidence type="ECO:0000313" key="2">
    <source>
        <dbReference type="Proteomes" id="UP000184488"/>
    </source>
</evidence>
<dbReference type="Proteomes" id="UP000184488">
    <property type="component" value="Unassembled WGS sequence"/>
</dbReference>
<proteinExistence type="predicted"/>
<gene>
    <name evidence="1" type="ORF">SAMN05444363_0207</name>
</gene>
<dbReference type="AlphaFoldDB" id="A0A1M6AGN0"/>
<dbReference type="RefSeq" id="WP_073307727.1">
    <property type="nucleotide sequence ID" value="NZ_FQZI01000001.1"/>
</dbReference>
<name>A0A1M6AGN0_9FLAO</name>
<dbReference type="EMBL" id="FQZI01000001">
    <property type="protein sequence ID" value="SHI35670.1"/>
    <property type="molecule type" value="Genomic_DNA"/>
</dbReference>
<sequence>MSEFLTTFTSDLKDNLAGFIGVSVTEVKTGMSFASLSVNPNFDPELASAYNLEVVKAKLSAIKALGLASKLDDILITLSDQLHIIDLSENGDYFVYLAVDSSKVNLGMARATLKKYSKDIASKM</sequence>
<organism evidence="1 2">
    <name type="scientific">Flavobacterium terrae</name>
    <dbReference type="NCBI Taxonomy" id="415425"/>
    <lineage>
        <taxon>Bacteria</taxon>
        <taxon>Pseudomonadati</taxon>
        <taxon>Bacteroidota</taxon>
        <taxon>Flavobacteriia</taxon>
        <taxon>Flavobacteriales</taxon>
        <taxon>Flavobacteriaceae</taxon>
        <taxon>Flavobacterium</taxon>
    </lineage>
</organism>
<reference evidence="2" key="1">
    <citation type="submission" date="2016-11" db="EMBL/GenBank/DDBJ databases">
        <authorList>
            <person name="Varghese N."/>
            <person name="Submissions S."/>
        </authorList>
    </citation>
    <scope>NUCLEOTIDE SEQUENCE [LARGE SCALE GENOMIC DNA]</scope>
    <source>
        <strain evidence="2">DSM 18829</strain>
    </source>
</reference>